<dbReference type="GO" id="GO:0003677">
    <property type="term" value="F:DNA binding"/>
    <property type="evidence" value="ECO:0007669"/>
    <property type="project" value="InterPro"/>
</dbReference>
<dbReference type="Gene3D" id="1.10.10.10">
    <property type="entry name" value="Winged helix-like DNA-binding domain superfamily/Winged helix DNA-binding domain"/>
    <property type="match status" value="1"/>
</dbReference>
<reference evidence="2 3" key="1">
    <citation type="submission" date="2019-11" db="EMBL/GenBank/DDBJ databases">
        <title>Novel species isolated from a subtropical stream in China.</title>
        <authorList>
            <person name="Lu H."/>
        </authorList>
    </citation>
    <scope>NUCLEOTIDE SEQUENCE [LARGE SCALE GENOMIC DNA]</scope>
    <source>
        <strain evidence="2 3">FT80W</strain>
    </source>
</reference>
<keyword evidence="3" id="KW-1185">Reference proteome</keyword>
<dbReference type="SMART" id="SM00421">
    <property type="entry name" value="HTH_LUXR"/>
    <property type="match status" value="1"/>
</dbReference>
<dbReference type="SUPFAM" id="SSF46894">
    <property type="entry name" value="C-terminal effector domain of the bipartite response regulators"/>
    <property type="match status" value="1"/>
</dbReference>
<dbReference type="Pfam" id="PF00196">
    <property type="entry name" value="GerE"/>
    <property type="match status" value="1"/>
</dbReference>
<organism evidence="2 3">
    <name type="scientific">Duganella guangzhouensis</name>
    <dbReference type="NCBI Taxonomy" id="2666084"/>
    <lineage>
        <taxon>Bacteria</taxon>
        <taxon>Pseudomonadati</taxon>
        <taxon>Pseudomonadota</taxon>
        <taxon>Betaproteobacteria</taxon>
        <taxon>Burkholderiales</taxon>
        <taxon>Oxalobacteraceae</taxon>
        <taxon>Telluria group</taxon>
        <taxon>Duganella</taxon>
    </lineage>
</organism>
<dbReference type="InterPro" id="IPR016032">
    <property type="entry name" value="Sig_transdc_resp-reg_C-effctor"/>
</dbReference>
<protein>
    <recommendedName>
        <fullName evidence="1">HTH luxR-type domain-containing protein</fullName>
    </recommendedName>
</protein>
<comment type="caution">
    <text evidence="2">The sequence shown here is derived from an EMBL/GenBank/DDBJ whole genome shotgun (WGS) entry which is preliminary data.</text>
</comment>
<evidence type="ECO:0000259" key="1">
    <source>
        <dbReference type="PROSITE" id="PS50043"/>
    </source>
</evidence>
<evidence type="ECO:0000313" key="2">
    <source>
        <dbReference type="EMBL" id="MRW91184.1"/>
    </source>
</evidence>
<dbReference type="EMBL" id="WKJK01000006">
    <property type="protein sequence ID" value="MRW91184.1"/>
    <property type="molecule type" value="Genomic_DNA"/>
</dbReference>
<accession>A0A6I2L2X9</accession>
<dbReference type="RefSeq" id="WP_371867564.1">
    <property type="nucleotide sequence ID" value="NZ_WKJK01000006.1"/>
</dbReference>
<dbReference type="InterPro" id="IPR036388">
    <property type="entry name" value="WH-like_DNA-bd_sf"/>
</dbReference>
<dbReference type="PROSITE" id="PS50043">
    <property type="entry name" value="HTH_LUXR_2"/>
    <property type="match status" value="1"/>
</dbReference>
<dbReference type="GO" id="GO:0006355">
    <property type="term" value="P:regulation of DNA-templated transcription"/>
    <property type="evidence" value="ECO:0007669"/>
    <property type="project" value="InterPro"/>
</dbReference>
<dbReference type="AlphaFoldDB" id="A0A6I2L2X9"/>
<dbReference type="CDD" id="cd06170">
    <property type="entry name" value="LuxR_C_like"/>
    <property type="match status" value="1"/>
</dbReference>
<dbReference type="InterPro" id="IPR000792">
    <property type="entry name" value="Tscrpt_reg_LuxR_C"/>
</dbReference>
<proteinExistence type="predicted"/>
<gene>
    <name evidence="2" type="ORF">GJ699_14405</name>
</gene>
<dbReference type="PRINTS" id="PR00038">
    <property type="entry name" value="HTHLUXR"/>
</dbReference>
<dbReference type="Proteomes" id="UP000433309">
    <property type="component" value="Unassembled WGS sequence"/>
</dbReference>
<feature type="domain" description="HTH luxR-type" evidence="1">
    <location>
        <begin position="1"/>
        <end position="66"/>
    </location>
</feature>
<name>A0A6I2L2X9_9BURK</name>
<evidence type="ECO:0000313" key="3">
    <source>
        <dbReference type="Proteomes" id="UP000433309"/>
    </source>
</evidence>
<sequence length="77" mass="8777">MAPAPHEFSPQELRVLQLLSCGKSDKQVAKSLGLSDLTVRTYRTKLFKKANVSNICALLYRAYCEQWITWSESEPDD</sequence>